<name>A0A0A9EFY5_ARUDO</name>
<dbReference type="EMBL" id="GBRH01198266">
    <property type="protein sequence ID" value="JAD99629.1"/>
    <property type="molecule type" value="Transcribed_RNA"/>
</dbReference>
<evidence type="ECO:0000313" key="1">
    <source>
        <dbReference type="EMBL" id="JAD99629.1"/>
    </source>
</evidence>
<dbReference type="AlphaFoldDB" id="A0A0A9EFY5"/>
<protein>
    <submittedName>
        <fullName evidence="1">Uncharacterized protein</fullName>
    </submittedName>
</protein>
<accession>A0A0A9EFY5</accession>
<reference evidence="1" key="2">
    <citation type="journal article" date="2015" name="Data Brief">
        <title>Shoot transcriptome of the giant reed, Arundo donax.</title>
        <authorList>
            <person name="Barrero R.A."/>
            <person name="Guerrero F.D."/>
            <person name="Moolhuijzen P."/>
            <person name="Goolsby J.A."/>
            <person name="Tidwell J."/>
            <person name="Bellgard S.E."/>
            <person name="Bellgard M.I."/>
        </authorList>
    </citation>
    <scope>NUCLEOTIDE SEQUENCE</scope>
    <source>
        <tissue evidence="1">Shoot tissue taken approximately 20 cm above the soil surface</tissue>
    </source>
</reference>
<sequence>MAISANLYLQRNPIGTRKPNFRDI</sequence>
<organism evidence="1">
    <name type="scientific">Arundo donax</name>
    <name type="common">Giant reed</name>
    <name type="synonym">Donax arundinaceus</name>
    <dbReference type="NCBI Taxonomy" id="35708"/>
    <lineage>
        <taxon>Eukaryota</taxon>
        <taxon>Viridiplantae</taxon>
        <taxon>Streptophyta</taxon>
        <taxon>Embryophyta</taxon>
        <taxon>Tracheophyta</taxon>
        <taxon>Spermatophyta</taxon>
        <taxon>Magnoliopsida</taxon>
        <taxon>Liliopsida</taxon>
        <taxon>Poales</taxon>
        <taxon>Poaceae</taxon>
        <taxon>PACMAD clade</taxon>
        <taxon>Arundinoideae</taxon>
        <taxon>Arundineae</taxon>
        <taxon>Arundo</taxon>
    </lineage>
</organism>
<reference evidence="1" key="1">
    <citation type="submission" date="2014-09" db="EMBL/GenBank/DDBJ databases">
        <authorList>
            <person name="Magalhaes I.L.F."/>
            <person name="Oliveira U."/>
            <person name="Santos F.R."/>
            <person name="Vidigal T.H.D.A."/>
            <person name="Brescovit A.D."/>
            <person name="Santos A.J."/>
        </authorList>
    </citation>
    <scope>NUCLEOTIDE SEQUENCE</scope>
    <source>
        <tissue evidence="1">Shoot tissue taken approximately 20 cm above the soil surface</tissue>
    </source>
</reference>
<proteinExistence type="predicted"/>